<dbReference type="SUPFAM" id="SSF46626">
    <property type="entry name" value="Cytochrome c"/>
    <property type="match status" value="2"/>
</dbReference>
<feature type="signal peptide" evidence="5">
    <location>
        <begin position="1"/>
        <end position="23"/>
    </location>
</feature>
<keyword evidence="2 4" id="KW-0479">Metal-binding</keyword>
<evidence type="ECO:0000259" key="7">
    <source>
        <dbReference type="PROSITE" id="PS51007"/>
    </source>
</evidence>
<evidence type="ECO:0000259" key="6">
    <source>
        <dbReference type="PROSITE" id="PS50206"/>
    </source>
</evidence>
<dbReference type="STRING" id="1121013.GCA_000426365_00114"/>
<dbReference type="GO" id="GO:0020037">
    <property type="term" value="F:heme binding"/>
    <property type="evidence" value="ECO:0007669"/>
    <property type="project" value="InterPro"/>
</dbReference>
<evidence type="ECO:0008006" key="10">
    <source>
        <dbReference type="Google" id="ProtNLM"/>
    </source>
</evidence>
<evidence type="ECO:0000256" key="5">
    <source>
        <dbReference type="SAM" id="SignalP"/>
    </source>
</evidence>
<dbReference type="InterPro" id="IPR036909">
    <property type="entry name" value="Cyt_c-like_dom_sf"/>
</dbReference>
<keyword evidence="5" id="KW-0732">Signal</keyword>
<accession>A0A091BD86</accession>
<dbReference type="GO" id="GO:0046872">
    <property type="term" value="F:metal ion binding"/>
    <property type="evidence" value="ECO:0007669"/>
    <property type="project" value="UniProtKB-KW"/>
</dbReference>
<keyword evidence="3 4" id="KW-0408">Iron</keyword>
<dbReference type="eggNOG" id="COG0607">
    <property type="taxonomic scope" value="Bacteria"/>
</dbReference>
<dbReference type="Pfam" id="PF00581">
    <property type="entry name" value="Rhodanese"/>
    <property type="match status" value="1"/>
</dbReference>
<dbReference type="PROSITE" id="PS51007">
    <property type="entry name" value="CYTC"/>
    <property type="match status" value="2"/>
</dbReference>
<dbReference type="OrthoDB" id="9779283at2"/>
<feature type="domain" description="Cytochrome c" evidence="7">
    <location>
        <begin position="38"/>
        <end position="124"/>
    </location>
</feature>
<organism evidence="8 9">
    <name type="scientific">Arenimonas composti TR7-09 = DSM 18010</name>
    <dbReference type="NCBI Taxonomy" id="1121013"/>
    <lineage>
        <taxon>Bacteria</taxon>
        <taxon>Pseudomonadati</taxon>
        <taxon>Pseudomonadota</taxon>
        <taxon>Gammaproteobacteria</taxon>
        <taxon>Lysobacterales</taxon>
        <taxon>Lysobacteraceae</taxon>
        <taxon>Arenimonas</taxon>
    </lineage>
</organism>
<protein>
    <recommendedName>
        <fullName evidence="10">Cytochrome c, diheme subunit of cytochrome bc complex peta</fullName>
    </recommendedName>
</protein>
<proteinExistence type="predicted"/>
<feature type="chain" id="PRO_5001869634" description="Cytochrome c, diheme subunit of cytochrome bc complex peta" evidence="5">
    <location>
        <begin position="24"/>
        <end position="357"/>
    </location>
</feature>
<dbReference type="CDD" id="cd00158">
    <property type="entry name" value="RHOD"/>
    <property type="match status" value="1"/>
</dbReference>
<dbReference type="EMBL" id="AWXU01000030">
    <property type="protein sequence ID" value="KFN49711.1"/>
    <property type="molecule type" value="Genomic_DNA"/>
</dbReference>
<dbReference type="Proteomes" id="UP000029391">
    <property type="component" value="Unassembled WGS sequence"/>
</dbReference>
<name>A0A091BD86_9GAMM</name>
<evidence type="ECO:0000313" key="8">
    <source>
        <dbReference type="EMBL" id="KFN49711.1"/>
    </source>
</evidence>
<dbReference type="Gene3D" id="3.40.250.10">
    <property type="entry name" value="Rhodanese-like domain"/>
    <property type="match status" value="1"/>
</dbReference>
<evidence type="ECO:0000313" key="9">
    <source>
        <dbReference type="Proteomes" id="UP000029391"/>
    </source>
</evidence>
<reference evidence="8 9" key="1">
    <citation type="submission" date="2013-09" db="EMBL/GenBank/DDBJ databases">
        <title>Genome sequencing of Arenimonas composti.</title>
        <authorList>
            <person name="Chen F."/>
            <person name="Wang G."/>
        </authorList>
    </citation>
    <scope>NUCLEOTIDE SEQUENCE [LARGE SCALE GENOMIC DNA]</scope>
    <source>
        <strain evidence="8 9">TR7-09</strain>
    </source>
</reference>
<dbReference type="PROSITE" id="PS50206">
    <property type="entry name" value="RHODANESE_3"/>
    <property type="match status" value="1"/>
</dbReference>
<dbReference type="RefSeq" id="WP_026815693.1">
    <property type="nucleotide sequence ID" value="NZ_AUFF01000001.1"/>
</dbReference>
<sequence>MPARRRALTLLPLLAVLAAPVFAQHTSEARATPRLAPEQHAAAAADYQRYCALCHGPDRAGHANDHAPSLRSRSLLESAQPWLLREAIAYGRPGTAMAGFVDEIGGPMTFAEIERLNQWLVTVADVDTVLLQRPAAGDAGRGAAVYAENCASCHGERGEGGTGTQLANAAMLALTPDAFLRHAIVEGRQDTPMPSFRGELDDAAIDDVVAFLRSRGSDWTKPVAVAGPPALSEIVLNPEAPPPQFALRDGLYVSAAELAKALQERRRMVLLDTRVPSVWRLGHIAGAAPLPFYSADEVFAALPSDGTWIVAYCECPRAAAESVVRRLRSAGFVNTAVLYEGIQGWVGLGHPIVVATD</sequence>
<dbReference type="eggNOG" id="COG2010">
    <property type="taxonomic scope" value="Bacteria"/>
</dbReference>
<evidence type="ECO:0000256" key="4">
    <source>
        <dbReference type="PROSITE-ProRule" id="PRU00433"/>
    </source>
</evidence>
<evidence type="ECO:0000256" key="3">
    <source>
        <dbReference type="ARBA" id="ARBA00023004"/>
    </source>
</evidence>
<dbReference type="SUPFAM" id="SSF52821">
    <property type="entry name" value="Rhodanese/Cell cycle control phosphatase"/>
    <property type="match status" value="1"/>
</dbReference>
<gene>
    <name evidence="8" type="ORF">P873_09140</name>
</gene>
<evidence type="ECO:0000256" key="2">
    <source>
        <dbReference type="ARBA" id="ARBA00022723"/>
    </source>
</evidence>
<dbReference type="Pfam" id="PF13442">
    <property type="entry name" value="Cytochrome_CBB3"/>
    <property type="match status" value="2"/>
</dbReference>
<feature type="domain" description="Cytochrome c" evidence="7">
    <location>
        <begin position="137"/>
        <end position="216"/>
    </location>
</feature>
<dbReference type="InterPro" id="IPR051459">
    <property type="entry name" value="Cytochrome_c-type_DH"/>
</dbReference>
<feature type="domain" description="Rhodanese" evidence="6">
    <location>
        <begin position="264"/>
        <end position="354"/>
    </location>
</feature>
<dbReference type="InterPro" id="IPR036873">
    <property type="entry name" value="Rhodanese-like_dom_sf"/>
</dbReference>
<comment type="caution">
    <text evidence="8">The sequence shown here is derived from an EMBL/GenBank/DDBJ whole genome shotgun (WGS) entry which is preliminary data.</text>
</comment>
<dbReference type="PANTHER" id="PTHR35008:SF8">
    <property type="entry name" value="ALCOHOL DEHYDROGENASE CYTOCHROME C SUBUNIT"/>
    <property type="match status" value="1"/>
</dbReference>
<dbReference type="SMART" id="SM00450">
    <property type="entry name" value="RHOD"/>
    <property type="match status" value="1"/>
</dbReference>
<keyword evidence="1 4" id="KW-0349">Heme</keyword>
<dbReference type="InterPro" id="IPR001763">
    <property type="entry name" value="Rhodanese-like_dom"/>
</dbReference>
<dbReference type="InterPro" id="IPR009056">
    <property type="entry name" value="Cyt_c-like_dom"/>
</dbReference>
<dbReference type="GO" id="GO:0009055">
    <property type="term" value="F:electron transfer activity"/>
    <property type="evidence" value="ECO:0007669"/>
    <property type="project" value="InterPro"/>
</dbReference>
<dbReference type="Gene3D" id="1.10.760.10">
    <property type="entry name" value="Cytochrome c-like domain"/>
    <property type="match status" value="2"/>
</dbReference>
<dbReference type="AlphaFoldDB" id="A0A091BD86"/>
<dbReference type="PANTHER" id="PTHR35008">
    <property type="entry name" value="BLL4482 PROTEIN-RELATED"/>
    <property type="match status" value="1"/>
</dbReference>
<keyword evidence="9" id="KW-1185">Reference proteome</keyword>
<evidence type="ECO:0000256" key="1">
    <source>
        <dbReference type="ARBA" id="ARBA00022617"/>
    </source>
</evidence>